<name>A0A0B1SA55_OESDE</name>
<proteinExistence type="predicted"/>
<sequence>MRFFAFILLFVIAFAGSVSALSCELGGIALCSAHCAKLGCGFNGRCVWRKGMNICVCPGCNEMEATWKE</sequence>
<evidence type="ECO:0000256" key="1">
    <source>
        <dbReference type="SAM" id="SignalP"/>
    </source>
</evidence>
<evidence type="ECO:0000313" key="3">
    <source>
        <dbReference type="Proteomes" id="UP000053660"/>
    </source>
</evidence>
<accession>A0A0B1SA55</accession>
<feature type="signal peptide" evidence="1">
    <location>
        <begin position="1"/>
        <end position="20"/>
    </location>
</feature>
<dbReference type="Proteomes" id="UP000053660">
    <property type="component" value="Unassembled WGS sequence"/>
</dbReference>
<feature type="chain" id="PRO_5002081459" evidence="1">
    <location>
        <begin position="21"/>
        <end position="69"/>
    </location>
</feature>
<dbReference type="EMBL" id="KN585185">
    <property type="protein sequence ID" value="KHJ81819.1"/>
    <property type="molecule type" value="Genomic_DNA"/>
</dbReference>
<protein>
    <submittedName>
        <fullName evidence="2">Uncharacterized protein</fullName>
    </submittedName>
</protein>
<organism evidence="2 3">
    <name type="scientific">Oesophagostomum dentatum</name>
    <name type="common">Nodular worm</name>
    <dbReference type="NCBI Taxonomy" id="61180"/>
    <lineage>
        <taxon>Eukaryota</taxon>
        <taxon>Metazoa</taxon>
        <taxon>Ecdysozoa</taxon>
        <taxon>Nematoda</taxon>
        <taxon>Chromadorea</taxon>
        <taxon>Rhabditida</taxon>
        <taxon>Rhabditina</taxon>
        <taxon>Rhabditomorpha</taxon>
        <taxon>Strongyloidea</taxon>
        <taxon>Strongylidae</taxon>
        <taxon>Oesophagostomum</taxon>
    </lineage>
</organism>
<dbReference type="AlphaFoldDB" id="A0A0B1SA55"/>
<keyword evidence="1" id="KW-0732">Signal</keyword>
<evidence type="ECO:0000313" key="2">
    <source>
        <dbReference type="EMBL" id="KHJ81819.1"/>
    </source>
</evidence>
<reference evidence="2 3" key="1">
    <citation type="submission" date="2014-03" db="EMBL/GenBank/DDBJ databases">
        <title>Draft genome of the hookworm Oesophagostomum dentatum.</title>
        <authorList>
            <person name="Mitreva M."/>
        </authorList>
    </citation>
    <scope>NUCLEOTIDE SEQUENCE [LARGE SCALE GENOMIC DNA]</scope>
    <source>
        <strain evidence="2 3">OD-Hann</strain>
    </source>
</reference>
<keyword evidence="3" id="KW-1185">Reference proteome</keyword>
<dbReference type="PROSITE" id="PS51257">
    <property type="entry name" value="PROKAR_LIPOPROTEIN"/>
    <property type="match status" value="1"/>
</dbReference>
<gene>
    <name evidence="2" type="ORF">OESDEN_18492</name>
</gene>